<keyword evidence="1" id="KW-0472">Membrane</keyword>
<accession>A0A103Y7T7</accession>
<dbReference type="OMA" id="GKQQKMA"/>
<gene>
    <name evidence="2" type="ORF">Ccrd_017615</name>
</gene>
<protein>
    <submittedName>
        <fullName evidence="2">Armadillo-like helical</fullName>
    </submittedName>
</protein>
<dbReference type="InterPro" id="IPR016024">
    <property type="entry name" value="ARM-type_fold"/>
</dbReference>
<dbReference type="SUPFAM" id="SSF48371">
    <property type="entry name" value="ARM repeat"/>
    <property type="match status" value="1"/>
</dbReference>
<proteinExistence type="predicted"/>
<keyword evidence="1" id="KW-0812">Transmembrane</keyword>
<dbReference type="STRING" id="59895.A0A103Y7T7"/>
<name>A0A103Y7T7_CYNCS</name>
<dbReference type="Gramene" id="KVI04075">
    <property type="protein sequence ID" value="KVI04075"/>
    <property type="gene ID" value="Ccrd_017615"/>
</dbReference>
<dbReference type="AlphaFoldDB" id="A0A103Y7T7"/>
<evidence type="ECO:0000313" key="3">
    <source>
        <dbReference type="Proteomes" id="UP000243975"/>
    </source>
</evidence>
<organism evidence="2 3">
    <name type="scientific">Cynara cardunculus var. scolymus</name>
    <name type="common">Globe artichoke</name>
    <name type="synonym">Cynara scolymus</name>
    <dbReference type="NCBI Taxonomy" id="59895"/>
    <lineage>
        <taxon>Eukaryota</taxon>
        <taxon>Viridiplantae</taxon>
        <taxon>Streptophyta</taxon>
        <taxon>Embryophyta</taxon>
        <taxon>Tracheophyta</taxon>
        <taxon>Spermatophyta</taxon>
        <taxon>Magnoliopsida</taxon>
        <taxon>eudicotyledons</taxon>
        <taxon>Gunneridae</taxon>
        <taxon>Pentapetalae</taxon>
        <taxon>asterids</taxon>
        <taxon>campanulids</taxon>
        <taxon>Asterales</taxon>
        <taxon>Asteraceae</taxon>
        <taxon>Carduoideae</taxon>
        <taxon>Cardueae</taxon>
        <taxon>Carduinae</taxon>
        <taxon>Cynara</taxon>
    </lineage>
</organism>
<dbReference type="Pfam" id="PF21052">
    <property type="entry name" value="EFR3_ARM"/>
    <property type="match status" value="1"/>
</dbReference>
<reference evidence="2 3" key="1">
    <citation type="journal article" date="2016" name="Sci. Rep.">
        <title>The genome sequence of the outbreeding globe artichoke constructed de novo incorporating a phase-aware low-pass sequencing strategy of F1 progeny.</title>
        <authorList>
            <person name="Scaglione D."/>
            <person name="Reyes-Chin-Wo S."/>
            <person name="Acquadro A."/>
            <person name="Froenicke L."/>
            <person name="Portis E."/>
            <person name="Beitel C."/>
            <person name="Tirone M."/>
            <person name="Mauro R."/>
            <person name="Lo Monaco A."/>
            <person name="Mauromicale G."/>
            <person name="Faccioli P."/>
            <person name="Cattivelli L."/>
            <person name="Rieseberg L."/>
            <person name="Michelmore R."/>
            <person name="Lanteri S."/>
        </authorList>
    </citation>
    <scope>NUCLEOTIDE SEQUENCE [LARGE SCALE GENOMIC DNA]</scope>
    <source>
        <strain evidence="2">2C</strain>
    </source>
</reference>
<dbReference type="InterPro" id="IPR049152">
    <property type="entry name" value="EFR3-like_ARM"/>
</dbReference>
<sequence>MRSRSQGSRLSDQRRTPKIFRKKWGLCQDGCCPSVATSNAEPNDRKVGKLCEYACKNPLRMPKITDYLEQKFYKELRHKHFVSVKAVVLVYGKLPSSCKEQMPLFASSLLGTARTLLEQTQHDEMQILGCQTLVNFINNQVDSTYMFNLEGLIPKLCELAQEVGDDERALRLRSAGLQVLASMVNRCLSLSYWLCIKLLITNFILFEFYFVRFMGEQSHISMDFDNIVSVTLENMEKSNNQENGKYGRQVSQAQENTQGIVKGDEHGSSFLDVNKMITNVVNFKTDVPMGDAHKSPSYWSSVCLHNMAHLAKEGTTVRRVLEPLFHSFDTEKHWFPDQGLAFAILKYLQLVLEESDDKAHLLLSILIKHLDHRDVVKQPVMQMHIVNVATQLSQYVKQQASNTIVGTINDLIKHLRKCLQNLSEPSSPREGSDNCYMDLQCALENCISNLSHKVADVGPILDMMAVVLENISVSATISRPTMSALYRTAQVISSIPNITYYKKAFPDALFHHLLLAMSHPDHETRVIAHRVFSTVLMPSLSQPSSGHKAPFLSWQKEKSETIDEGTVEKRIHVFEHHGKYATESLSRGGINHSLPDGKPISSSLRLSRHQVSLVLSSIWIQATLAGNAPANFEAMAQTYSLALLFTLSKNSNHVALIRCFQLAFSLGNICLDQQGGLHPSQRRSLFTLASYMVIVSAKACHLLELIPIVRSTLTEETVTKPGENNCYGSQKDEAAAVDALSAMELKDQQLKETLLTHLISKLENLSEEEQLNMKAQVSQGFSPDDEFPLGGPLFMETPLPCSPVAQTEFQAFDEVMPHADSTDEDMFQDQYGSHSGRKDSLSINSLDILSVNQLLESVLETARHVASLPVSSTPVTYDQVKDQCEALVTGKQQKMSVLQSFKKQQEGMTIILSGEREKQTPITSNTTTEEVKALTNGEQPVMHDQLVSCTKECSQQQSFRLPPSSPYDKFLKAAGC</sequence>
<dbReference type="Proteomes" id="UP000243975">
    <property type="component" value="Unassembled WGS sequence"/>
</dbReference>
<dbReference type="InterPro" id="IPR055296">
    <property type="entry name" value="SRL2-like"/>
</dbReference>
<evidence type="ECO:0000313" key="2">
    <source>
        <dbReference type="EMBL" id="KVI04075.1"/>
    </source>
</evidence>
<dbReference type="GO" id="GO:0009555">
    <property type="term" value="P:pollen development"/>
    <property type="evidence" value="ECO:0007669"/>
    <property type="project" value="EnsemblPlants"/>
</dbReference>
<dbReference type="EMBL" id="LEKV01002311">
    <property type="protein sequence ID" value="KVI04075.1"/>
    <property type="molecule type" value="Genomic_DNA"/>
</dbReference>
<comment type="caution">
    <text evidence="2">The sequence shown here is derived from an EMBL/GenBank/DDBJ whole genome shotgun (WGS) entry which is preliminary data.</text>
</comment>
<keyword evidence="3" id="KW-1185">Reference proteome</keyword>
<dbReference type="GO" id="GO:0005886">
    <property type="term" value="C:plasma membrane"/>
    <property type="evidence" value="ECO:0007669"/>
    <property type="project" value="EnsemblPlants"/>
</dbReference>
<evidence type="ECO:0000256" key="1">
    <source>
        <dbReference type="SAM" id="Phobius"/>
    </source>
</evidence>
<dbReference type="PANTHER" id="PTHR46087">
    <property type="entry name" value="PUTATIVE, EXPRESSED-RELATED"/>
    <property type="match status" value="1"/>
</dbReference>
<dbReference type="PANTHER" id="PTHR46087:SF1">
    <property type="entry name" value="ARM REPEAT SUPERFAMILY PROTEIN"/>
    <property type="match status" value="1"/>
</dbReference>
<keyword evidence="1" id="KW-1133">Transmembrane helix</keyword>
<feature type="transmembrane region" description="Helical" evidence="1">
    <location>
        <begin position="190"/>
        <end position="211"/>
    </location>
</feature>